<protein>
    <recommendedName>
        <fullName evidence="3">Dipeptidylpeptidase IV N-terminal domain-containing protein</fullName>
    </recommendedName>
</protein>
<proteinExistence type="predicted"/>
<evidence type="ECO:0000313" key="2">
    <source>
        <dbReference type="EMBL" id="SVA78461.1"/>
    </source>
</evidence>
<evidence type="ECO:0000256" key="1">
    <source>
        <dbReference type="SAM" id="MobiDB-lite"/>
    </source>
</evidence>
<gene>
    <name evidence="2" type="ORF">METZ01_LOCUS131315</name>
</gene>
<sequence length="72" mass="7594">MRSDGTEVKQLTDSPDADLEPVWSPDGTGLAFASNRGGFFEVLLIDVASGDPVKTGQVGIPSDWRQTEGSKG</sequence>
<reference evidence="2" key="1">
    <citation type="submission" date="2018-05" db="EMBL/GenBank/DDBJ databases">
        <authorList>
            <person name="Lanie J.A."/>
            <person name="Ng W.-L."/>
            <person name="Kazmierczak K.M."/>
            <person name="Andrzejewski T.M."/>
            <person name="Davidsen T.M."/>
            <person name="Wayne K.J."/>
            <person name="Tettelin H."/>
            <person name="Glass J.I."/>
            <person name="Rusch D."/>
            <person name="Podicherti R."/>
            <person name="Tsui H.-C.T."/>
            <person name="Winkler M.E."/>
        </authorList>
    </citation>
    <scope>NUCLEOTIDE SEQUENCE</scope>
</reference>
<dbReference type="AlphaFoldDB" id="A0A381YPA5"/>
<dbReference type="InterPro" id="IPR011042">
    <property type="entry name" value="6-blade_b-propeller_TolB-like"/>
</dbReference>
<dbReference type="EMBL" id="UINC01018638">
    <property type="protein sequence ID" value="SVA78461.1"/>
    <property type="molecule type" value="Genomic_DNA"/>
</dbReference>
<name>A0A381YPA5_9ZZZZ</name>
<dbReference type="Gene3D" id="2.120.10.30">
    <property type="entry name" value="TolB, C-terminal domain"/>
    <property type="match status" value="1"/>
</dbReference>
<feature type="region of interest" description="Disordered" evidence="1">
    <location>
        <begin position="1"/>
        <end position="22"/>
    </location>
</feature>
<accession>A0A381YPA5</accession>
<dbReference type="Pfam" id="PF07676">
    <property type="entry name" value="PD40"/>
    <property type="match status" value="1"/>
</dbReference>
<dbReference type="SUPFAM" id="SSF69304">
    <property type="entry name" value="Tricorn protease N-terminal domain"/>
    <property type="match status" value="1"/>
</dbReference>
<organism evidence="2">
    <name type="scientific">marine metagenome</name>
    <dbReference type="NCBI Taxonomy" id="408172"/>
    <lineage>
        <taxon>unclassified sequences</taxon>
        <taxon>metagenomes</taxon>
        <taxon>ecological metagenomes</taxon>
    </lineage>
</organism>
<dbReference type="InterPro" id="IPR011659">
    <property type="entry name" value="WD40"/>
</dbReference>
<evidence type="ECO:0008006" key="3">
    <source>
        <dbReference type="Google" id="ProtNLM"/>
    </source>
</evidence>